<dbReference type="Gene3D" id="1.10.630.10">
    <property type="entry name" value="Cytochrome P450"/>
    <property type="match status" value="1"/>
</dbReference>
<evidence type="ECO:0000313" key="12">
    <source>
        <dbReference type="Proteomes" id="UP000294933"/>
    </source>
</evidence>
<keyword evidence="10" id="KW-0472">Membrane</keyword>
<dbReference type="VEuPathDB" id="FungiDB:BD410DRAFT_773501"/>
<keyword evidence="5 9" id="KW-0560">Oxidoreductase</keyword>
<proteinExistence type="inferred from homology"/>
<accession>A0A4Y7PZ31</accession>
<dbReference type="GO" id="GO:0005506">
    <property type="term" value="F:iron ion binding"/>
    <property type="evidence" value="ECO:0007669"/>
    <property type="project" value="InterPro"/>
</dbReference>
<dbReference type="PRINTS" id="PR00385">
    <property type="entry name" value="P450"/>
</dbReference>
<evidence type="ECO:0000256" key="4">
    <source>
        <dbReference type="ARBA" id="ARBA00022723"/>
    </source>
</evidence>
<dbReference type="CDD" id="cd11063">
    <property type="entry name" value="CYP52"/>
    <property type="match status" value="1"/>
</dbReference>
<sequence>MLTPGFLFILRGIARIFILSIISLGAGYFIETLLGFTVVPRHLTAVAVALAVPTLIAARITWVYHAQRRRAFALGAAPVPVWSGKWPGSVDLLVFLMGRFERGYPGEGFWEAIEEFGPIFNLRVLWQNTIFTTQPEHIKAILATDFGGYEKGSRFHEIMESVLGTGVFNSDGDMWKFHRSMTRPFFSRDRVTHFDIFERHADDAITAMKSRLRSGYSIDFQDVMSRFTLDSATEFLFGKCVHALQSRLPYPHGMKPAGDTERTQADIFAEAFGEAQYVIAFRSRQGDTWPLFEMFKDATKAPMKIVHAYLNPILREGIERQEKAELEGKVHEGKIDEIDEDETLLDHLVKHTKDLTIIKDEILNIMIAGRDTTAATLTFAIYALAMYPHILKKLRAEVMAKVGPTRRLTYDDIRDMKYLRAFINETLRVFPPVPFNVRDTINETTLSPTTEGGKPSYIPPASIVTYSVFLMHRRTDLWGPDALEFDPDRFLDERLHKYLTPNPFIFLPFNAGPRICLGQQFAYNETSFMLVKLLQNFDSVTLDESAQPPDSRIPPEWANVAGRQSVERFFPKMHLTMYAHKGLWVKMREASSDPSSL</sequence>
<dbReference type="PANTHER" id="PTHR24287:SF1">
    <property type="entry name" value="P450, PUTATIVE (EUROFUNG)-RELATED"/>
    <property type="match status" value="1"/>
</dbReference>
<dbReference type="Proteomes" id="UP000294933">
    <property type="component" value="Unassembled WGS sequence"/>
</dbReference>
<dbReference type="GO" id="GO:0004497">
    <property type="term" value="F:monooxygenase activity"/>
    <property type="evidence" value="ECO:0007669"/>
    <property type="project" value="UniProtKB-KW"/>
</dbReference>
<evidence type="ECO:0000256" key="10">
    <source>
        <dbReference type="SAM" id="Phobius"/>
    </source>
</evidence>
<dbReference type="AlphaFoldDB" id="A0A4Y7PZ31"/>
<dbReference type="InterPro" id="IPR001128">
    <property type="entry name" value="Cyt_P450"/>
</dbReference>
<keyword evidence="12" id="KW-1185">Reference proteome</keyword>
<name>A0A4Y7PZ31_9AGAM</name>
<dbReference type="GO" id="GO:0020037">
    <property type="term" value="F:heme binding"/>
    <property type="evidence" value="ECO:0007669"/>
    <property type="project" value="InterPro"/>
</dbReference>
<dbReference type="STRING" id="50990.A0A4Y7PZ31"/>
<dbReference type="PROSITE" id="PS00086">
    <property type="entry name" value="CYTOCHROME_P450"/>
    <property type="match status" value="1"/>
</dbReference>
<evidence type="ECO:0000256" key="1">
    <source>
        <dbReference type="ARBA" id="ARBA00001971"/>
    </source>
</evidence>
<dbReference type="GO" id="GO:0016705">
    <property type="term" value="F:oxidoreductase activity, acting on paired donors, with incorporation or reduction of molecular oxygen"/>
    <property type="evidence" value="ECO:0007669"/>
    <property type="project" value="InterPro"/>
</dbReference>
<reference evidence="11 12" key="1">
    <citation type="submission" date="2018-06" db="EMBL/GenBank/DDBJ databases">
        <title>A transcriptomic atlas of mushroom development highlights an independent origin of complex multicellularity.</title>
        <authorList>
            <consortium name="DOE Joint Genome Institute"/>
            <person name="Krizsan K."/>
            <person name="Almasi E."/>
            <person name="Merenyi Z."/>
            <person name="Sahu N."/>
            <person name="Viragh M."/>
            <person name="Koszo T."/>
            <person name="Mondo S."/>
            <person name="Kiss B."/>
            <person name="Balint B."/>
            <person name="Kues U."/>
            <person name="Barry K."/>
            <person name="Hegedus J.C."/>
            <person name="Henrissat B."/>
            <person name="Johnson J."/>
            <person name="Lipzen A."/>
            <person name="Ohm R."/>
            <person name="Nagy I."/>
            <person name="Pangilinan J."/>
            <person name="Yan J."/>
            <person name="Xiong Y."/>
            <person name="Grigoriev I.V."/>
            <person name="Hibbett D.S."/>
            <person name="Nagy L.G."/>
        </authorList>
    </citation>
    <scope>NUCLEOTIDE SEQUENCE [LARGE SCALE GENOMIC DNA]</scope>
    <source>
        <strain evidence="11 12">SZMC22713</strain>
    </source>
</reference>
<feature type="transmembrane region" description="Helical" evidence="10">
    <location>
        <begin position="12"/>
        <end position="30"/>
    </location>
</feature>
<evidence type="ECO:0000256" key="7">
    <source>
        <dbReference type="ARBA" id="ARBA00023033"/>
    </source>
</evidence>
<evidence type="ECO:0000313" key="11">
    <source>
        <dbReference type="EMBL" id="TDL19800.1"/>
    </source>
</evidence>
<dbReference type="InterPro" id="IPR047146">
    <property type="entry name" value="Cyt_P450_E_CYP52_fungi"/>
</dbReference>
<dbReference type="OrthoDB" id="1470350at2759"/>
<keyword evidence="10" id="KW-1133">Transmembrane helix</keyword>
<keyword evidence="3 8" id="KW-0349">Heme</keyword>
<keyword evidence="10" id="KW-0812">Transmembrane</keyword>
<evidence type="ECO:0000256" key="9">
    <source>
        <dbReference type="RuleBase" id="RU000461"/>
    </source>
</evidence>
<dbReference type="InterPro" id="IPR002401">
    <property type="entry name" value="Cyt_P450_E_grp-I"/>
</dbReference>
<evidence type="ECO:0000256" key="8">
    <source>
        <dbReference type="PIRSR" id="PIRSR602401-1"/>
    </source>
</evidence>
<protein>
    <submittedName>
        <fullName evidence="11">Cytochrome P450</fullName>
    </submittedName>
</protein>
<keyword evidence="7 9" id="KW-0503">Monooxygenase</keyword>
<evidence type="ECO:0000256" key="3">
    <source>
        <dbReference type="ARBA" id="ARBA00022617"/>
    </source>
</evidence>
<feature type="transmembrane region" description="Helical" evidence="10">
    <location>
        <begin position="42"/>
        <end position="62"/>
    </location>
</feature>
<dbReference type="InterPro" id="IPR036396">
    <property type="entry name" value="Cyt_P450_sf"/>
</dbReference>
<comment type="similarity">
    <text evidence="2 9">Belongs to the cytochrome P450 family.</text>
</comment>
<dbReference type="SUPFAM" id="SSF48264">
    <property type="entry name" value="Cytochrome P450"/>
    <property type="match status" value="1"/>
</dbReference>
<dbReference type="PANTHER" id="PTHR24287">
    <property type="entry name" value="P450, PUTATIVE (EUROFUNG)-RELATED"/>
    <property type="match status" value="1"/>
</dbReference>
<evidence type="ECO:0000256" key="5">
    <source>
        <dbReference type="ARBA" id="ARBA00023002"/>
    </source>
</evidence>
<evidence type="ECO:0000256" key="6">
    <source>
        <dbReference type="ARBA" id="ARBA00023004"/>
    </source>
</evidence>
<gene>
    <name evidence="11" type="ORF">BD410DRAFT_773501</name>
</gene>
<evidence type="ECO:0000256" key="2">
    <source>
        <dbReference type="ARBA" id="ARBA00010617"/>
    </source>
</evidence>
<dbReference type="PRINTS" id="PR00463">
    <property type="entry name" value="EP450I"/>
</dbReference>
<keyword evidence="6 8" id="KW-0408">Iron</keyword>
<feature type="binding site" description="axial binding residue" evidence="8">
    <location>
        <position position="516"/>
    </location>
    <ligand>
        <name>heme</name>
        <dbReference type="ChEBI" id="CHEBI:30413"/>
    </ligand>
    <ligandPart>
        <name>Fe</name>
        <dbReference type="ChEBI" id="CHEBI:18248"/>
    </ligandPart>
</feature>
<dbReference type="InterPro" id="IPR017972">
    <property type="entry name" value="Cyt_P450_CS"/>
</dbReference>
<keyword evidence="4 8" id="KW-0479">Metal-binding</keyword>
<organism evidence="11 12">
    <name type="scientific">Rickenella mellea</name>
    <dbReference type="NCBI Taxonomy" id="50990"/>
    <lineage>
        <taxon>Eukaryota</taxon>
        <taxon>Fungi</taxon>
        <taxon>Dikarya</taxon>
        <taxon>Basidiomycota</taxon>
        <taxon>Agaricomycotina</taxon>
        <taxon>Agaricomycetes</taxon>
        <taxon>Hymenochaetales</taxon>
        <taxon>Rickenellaceae</taxon>
        <taxon>Rickenella</taxon>
    </lineage>
</organism>
<dbReference type="Pfam" id="PF00067">
    <property type="entry name" value="p450"/>
    <property type="match status" value="1"/>
</dbReference>
<dbReference type="EMBL" id="ML170193">
    <property type="protein sequence ID" value="TDL19800.1"/>
    <property type="molecule type" value="Genomic_DNA"/>
</dbReference>
<comment type="cofactor">
    <cofactor evidence="1 8">
        <name>heme</name>
        <dbReference type="ChEBI" id="CHEBI:30413"/>
    </cofactor>
</comment>